<comment type="caution">
    <text evidence="2">The sequence shown here is derived from an EMBL/GenBank/DDBJ whole genome shotgun (WGS) entry which is preliminary data.</text>
</comment>
<dbReference type="PANTHER" id="PTHR43682">
    <property type="entry name" value="LACTATE UTILIZATION PROTEIN C"/>
    <property type="match status" value="1"/>
</dbReference>
<dbReference type="InterPro" id="IPR003741">
    <property type="entry name" value="LUD_dom"/>
</dbReference>
<protein>
    <submittedName>
        <fullName evidence="2">Lactate utilization protein C</fullName>
    </submittedName>
</protein>
<accession>A0A501WIM9</accession>
<dbReference type="AlphaFoldDB" id="A0A501WIM9"/>
<proteinExistence type="predicted"/>
<reference evidence="2 3" key="1">
    <citation type="submission" date="2019-06" db="EMBL/GenBank/DDBJ databases">
        <title>A novel bacterium of genus Marinomonas, isolated from coastal sand.</title>
        <authorList>
            <person name="Huang H."/>
            <person name="Mo K."/>
            <person name="Hu Y."/>
        </authorList>
    </citation>
    <scope>NUCLEOTIDE SEQUENCE [LARGE SCALE GENOMIC DNA]</scope>
    <source>
        <strain evidence="2 3">HB171799</strain>
    </source>
</reference>
<evidence type="ECO:0000313" key="3">
    <source>
        <dbReference type="Proteomes" id="UP000315901"/>
    </source>
</evidence>
<name>A0A501WIM9_9GAMM</name>
<gene>
    <name evidence="2" type="ORF">FJM67_12405</name>
</gene>
<dbReference type="OrthoDB" id="9794157at2"/>
<organism evidence="2 3">
    <name type="scientific">Maribrevibacterium harenarium</name>
    <dbReference type="NCBI Taxonomy" id="2589817"/>
    <lineage>
        <taxon>Bacteria</taxon>
        <taxon>Pseudomonadati</taxon>
        <taxon>Pseudomonadota</taxon>
        <taxon>Gammaproteobacteria</taxon>
        <taxon>Oceanospirillales</taxon>
        <taxon>Oceanospirillaceae</taxon>
        <taxon>Maribrevibacterium</taxon>
    </lineage>
</organism>
<dbReference type="Gene3D" id="3.40.50.10420">
    <property type="entry name" value="NagB/RpiA/CoA transferase-like"/>
    <property type="match status" value="1"/>
</dbReference>
<keyword evidence="3" id="KW-1185">Reference proteome</keyword>
<dbReference type="InterPro" id="IPR037171">
    <property type="entry name" value="NagB/RpiA_transferase-like"/>
</dbReference>
<dbReference type="InterPro" id="IPR024185">
    <property type="entry name" value="FTHF_cligase-like_sf"/>
</dbReference>
<dbReference type="PANTHER" id="PTHR43682:SF1">
    <property type="entry name" value="LACTATE UTILIZATION PROTEIN C"/>
    <property type="match status" value="1"/>
</dbReference>
<evidence type="ECO:0000313" key="2">
    <source>
        <dbReference type="EMBL" id="TPE49198.1"/>
    </source>
</evidence>
<dbReference type="Proteomes" id="UP000315901">
    <property type="component" value="Unassembled WGS sequence"/>
</dbReference>
<dbReference type="SUPFAM" id="SSF100950">
    <property type="entry name" value="NagB/RpiA/CoA transferase-like"/>
    <property type="match status" value="1"/>
</dbReference>
<dbReference type="EMBL" id="VFRR01000026">
    <property type="protein sequence ID" value="TPE49198.1"/>
    <property type="molecule type" value="Genomic_DNA"/>
</dbReference>
<dbReference type="Pfam" id="PF02589">
    <property type="entry name" value="LUD_dom"/>
    <property type="match status" value="1"/>
</dbReference>
<evidence type="ECO:0000259" key="1">
    <source>
        <dbReference type="Pfam" id="PF02589"/>
    </source>
</evidence>
<feature type="domain" description="LUD" evidence="1">
    <location>
        <begin position="134"/>
        <end position="264"/>
    </location>
</feature>
<sequence length="267" mass="29508">MKHGIYPIPVTKVSATGLLNAKIMEVPMTDSSRLQGRDAFLTALTQKLGRPTAAAPTAFYLPQQRQREVFQEYSLEQLKQHFVDYSRQNLGAKVIETTFDTLPQVIEQDALERFDEDSISLLIGTDARFPNSGAFAALDSRIQVKEWQPEEIREQQIACAEQAQIGVVFAECALVESGTIMLKSSKAQGRSISLLPTHSIFVIQQSDLLPRITQACERLHEQATQGHRLPSCVNFISGPSSTADIELIKVVGVHGPISATYVILTDQ</sequence>